<proteinExistence type="predicted"/>
<evidence type="ECO:0000313" key="2">
    <source>
        <dbReference type="Proteomes" id="UP001151760"/>
    </source>
</evidence>
<accession>A0ABQ4XTX7</accession>
<reference evidence="1" key="1">
    <citation type="journal article" date="2022" name="Int. J. Mol. Sci.">
        <title>Draft Genome of Tanacetum Coccineum: Genomic Comparison of Closely Related Tanacetum-Family Plants.</title>
        <authorList>
            <person name="Yamashiro T."/>
            <person name="Shiraishi A."/>
            <person name="Nakayama K."/>
            <person name="Satake H."/>
        </authorList>
    </citation>
    <scope>NUCLEOTIDE SEQUENCE</scope>
</reference>
<evidence type="ECO:0000313" key="1">
    <source>
        <dbReference type="EMBL" id="GJS68859.1"/>
    </source>
</evidence>
<dbReference type="Proteomes" id="UP001151760">
    <property type="component" value="Unassembled WGS sequence"/>
</dbReference>
<sequence length="87" mass="9889">MITTNSRIGGKKPSGLILPTMGVRLATRERALCKSMLKSKQQGHRGAYLLRDKIAFVRFRISTLETTLEDIQVRHQLHMKDLLKPTS</sequence>
<dbReference type="EMBL" id="BQNB010009821">
    <property type="protein sequence ID" value="GJS68859.1"/>
    <property type="molecule type" value="Genomic_DNA"/>
</dbReference>
<protein>
    <submittedName>
        <fullName evidence="1">Uncharacterized protein</fullName>
    </submittedName>
</protein>
<organism evidence="1 2">
    <name type="scientific">Tanacetum coccineum</name>
    <dbReference type="NCBI Taxonomy" id="301880"/>
    <lineage>
        <taxon>Eukaryota</taxon>
        <taxon>Viridiplantae</taxon>
        <taxon>Streptophyta</taxon>
        <taxon>Embryophyta</taxon>
        <taxon>Tracheophyta</taxon>
        <taxon>Spermatophyta</taxon>
        <taxon>Magnoliopsida</taxon>
        <taxon>eudicotyledons</taxon>
        <taxon>Gunneridae</taxon>
        <taxon>Pentapetalae</taxon>
        <taxon>asterids</taxon>
        <taxon>campanulids</taxon>
        <taxon>Asterales</taxon>
        <taxon>Asteraceae</taxon>
        <taxon>Asteroideae</taxon>
        <taxon>Anthemideae</taxon>
        <taxon>Anthemidinae</taxon>
        <taxon>Tanacetum</taxon>
    </lineage>
</organism>
<name>A0ABQ4XTX7_9ASTR</name>
<reference evidence="1" key="2">
    <citation type="submission" date="2022-01" db="EMBL/GenBank/DDBJ databases">
        <authorList>
            <person name="Yamashiro T."/>
            <person name="Shiraishi A."/>
            <person name="Satake H."/>
            <person name="Nakayama K."/>
        </authorList>
    </citation>
    <scope>NUCLEOTIDE SEQUENCE</scope>
</reference>
<keyword evidence="2" id="KW-1185">Reference proteome</keyword>
<gene>
    <name evidence="1" type="ORF">Tco_0683424</name>
</gene>
<comment type="caution">
    <text evidence="1">The sequence shown here is derived from an EMBL/GenBank/DDBJ whole genome shotgun (WGS) entry which is preliminary data.</text>
</comment>